<organism evidence="1 2">
    <name type="scientific">Molossus molossus</name>
    <name type="common">Pallas' mastiff bat</name>
    <name type="synonym">Vespertilio molossus</name>
    <dbReference type="NCBI Taxonomy" id="27622"/>
    <lineage>
        <taxon>Eukaryota</taxon>
        <taxon>Metazoa</taxon>
        <taxon>Chordata</taxon>
        <taxon>Craniata</taxon>
        <taxon>Vertebrata</taxon>
        <taxon>Euteleostomi</taxon>
        <taxon>Mammalia</taxon>
        <taxon>Eutheria</taxon>
        <taxon>Laurasiatheria</taxon>
        <taxon>Chiroptera</taxon>
        <taxon>Yangochiroptera</taxon>
        <taxon>Molossidae</taxon>
        <taxon>Molossus</taxon>
    </lineage>
</organism>
<dbReference type="EMBL" id="JACASF010000013">
    <property type="protein sequence ID" value="KAF6438069.1"/>
    <property type="molecule type" value="Genomic_DNA"/>
</dbReference>
<accession>A0A7J8ESJ7</accession>
<proteinExistence type="predicted"/>
<evidence type="ECO:0000313" key="2">
    <source>
        <dbReference type="Proteomes" id="UP000550707"/>
    </source>
</evidence>
<name>A0A7J8ESJ7_MOLMO</name>
<keyword evidence="2" id="KW-1185">Reference proteome</keyword>
<comment type="caution">
    <text evidence="1">The sequence shown here is derived from an EMBL/GenBank/DDBJ whole genome shotgun (WGS) entry which is preliminary data.</text>
</comment>
<gene>
    <name evidence="1" type="ORF">HJG59_008759</name>
</gene>
<sequence length="128" mass="14027">MNLVIQPEMGFKFRASNYQVTCSLGMRTYEAHSPGTNNRRGHWVPLFFRRKPGPQGRGCPPCTPDSVAPGERPSFCLWSSNSCVYTSAPGCGHTSQEPHFLNMRGRMACSRGAAATTESPLSSLYCGH</sequence>
<evidence type="ECO:0000313" key="1">
    <source>
        <dbReference type="EMBL" id="KAF6438069.1"/>
    </source>
</evidence>
<dbReference type="AlphaFoldDB" id="A0A7J8ESJ7"/>
<reference evidence="1 2" key="1">
    <citation type="journal article" date="2020" name="Nature">
        <title>Six reference-quality genomes reveal evolution of bat adaptations.</title>
        <authorList>
            <person name="Jebb D."/>
            <person name="Huang Z."/>
            <person name="Pippel M."/>
            <person name="Hughes G.M."/>
            <person name="Lavrichenko K."/>
            <person name="Devanna P."/>
            <person name="Winkler S."/>
            <person name="Jermiin L.S."/>
            <person name="Skirmuntt E.C."/>
            <person name="Katzourakis A."/>
            <person name="Burkitt-Gray L."/>
            <person name="Ray D.A."/>
            <person name="Sullivan K.A.M."/>
            <person name="Roscito J.G."/>
            <person name="Kirilenko B.M."/>
            <person name="Davalos L.M."/>
            <person name="Corthals A.P."/>
            <person name="Power M.L."/>
            <person name="Jones G."/>
            <person name="Ransome R.D."/>
            <person name="Dechmann D.K.N."/>
            <person name="Locatelli A.G."/>
            <person name="Puechmaille S.J."/>
            <person name="Fedrigo O."/>
            <person name="Jarvis E.D."/>
            <person name="Hiller M."/>
            <person name="Vernes S.C."/>
            <person name="Myers E.W."/>
            <person name="Teeling E.C."/>
        </authorList>
    </citation>
    <scope>NUCLEOTIDE SEQUENCE [LARGE SCALE GENOMIC DNA]</scope>
    <source>
        <strain evidence="1">MMolMol1</strain>
        <tissue evidence="1">Muscle</tissue>
    </source>
</reference>
<dbReference type="Proteomes" id="UP000550707">
    <property type="component" value="Unassembled WGS sequence"/>
</dbReference>
<dbReference type="InParanoid" id="A0A7J8ESJ7"/>
<protein>
    <submittedName>
        <fullName evidence="1">Uncharacterized protein</fullName>
    </submittedName>
</protein>